<dbReference type="STRING" id="670483.S7QMW0"/>
<dbReference type="GO" id="GO:0032934">
    <property type="term" value="F:sterol binding"/>
    <property type="evidence" value="ECO:0007669"/>
    <property type="project" value="InterPro"/>
</dbReference>
<name>S7QMW0_GLOTA</name>
<evidence type="ECO:0000256" key="6">
    <source>
        <dbReference type="ARBA" id="ARBA00022729"/>
    </source>
</evidence>
<dbReference type="Pfam" id="PF02221">
    <property type="entry name" value="E1_DerP2_DerF2"/>
    <property type="match status" value="1"/>
</dbReference>
<dbReference type="Proteomes" id="UP000030669">
    <property type="component" value="Unassembled WGS sequence"/>
</dbReference>
<evidence type="ECO:0000313" key="10">
    <source>
        <dbReference type="Proteomes" id="UP000030669"/>
    </source>
</evidence>
<evidence type="ECO:0000313" key="9">
    <source>
        <dbReference type="EMBL" id="EPQ60742.1"/>
    </source>
</evidence>
<evidence type="ECO:0000256" key="4">
    <source>
        <dbReference type="ARBA" id="ARBA00016056"/>
    </source>
</evidence>
<gene>
    <name evidence="9" type="ORF">GLOTRDRAFT_124488</name>
</gene>
<dbReference type="InterPro" id="IPR033917">
    <property type="entry name" value="ML_PG-PI_TP"/>
</dbReference>
<dbReference type="InterPro" id="IPR039670">
    <property type="entry name" value="NPC2-like"/>
</dbReference>
<dbReference type="OrthoDB" id="6409159at2759"/>
<dbReference type="PANTHER" id="PTHR11306:SF0">
    <property type="entry name" value="PHOSPHATIDYLGLYCEROL_PHOSPHATIDYLINOSITOL TRANSFER PROTEIN"/>
    <property type="match status" value="1"/>
</dbReference>
<dbReference type="Gene3D" id="2.70.220.10">
    <property type="entry name" value="Ganglioside GM2 activator"/>
    <property type="match status" value="2"/>
</dbReference>
<dbReference type="EMBL" id="KB469296">
    <property type="protein sequence ID" value="EPQ60742.1"/>
    <property type="molecule type" value="Genomic_DNA"/>
</dbReference>
<feature type="domain" description="MD-2-related lipid-recognition" evidence="8">
    <location>
        <begin position="6"/>
        <end position="128"/>
    </location>
</feature>
<comment type="similarity">
    <text evidence="2">Belongs to the NPC2 family.</text>
</comment>
<dbReference type="CDD" id="cd00917">
    <property type="entry name" value="PG-PI_TP"/>
    <property type="match status" value="1"/>
</dbReference>
<accession>S7QMW0</accession>
<dbReference type="AlphaFoldDB" id="S7QMW0"/>
<dbReference type="KEGG" id="gtr:GLOTRDRAFT_124488"/>
<dbReference type="InterPro" id="IPR036846">
    <property type="entry name" value="GM2-AP_sf"/>
</dbReference>
<dbReference type="GeneID" id="19301098"/>
<dbReference type="SMART" id="SM00737">
    <property type="entry name" value="ML"/>
    <property type="match status" value="1"/>
</dbReference>
<dbReference type="HOGENOM" id="CLU_097982_3_1_1"/>
<dbReference type="InterPro" id="IPR014756">
    <property type="entry name" value="Ig_E-set"/>
</dbReference>
<reference evidence="9 10" key="1">
    <citation type="journal article" date="2012" name="Science">
        <title>The Paleozoic origin of enzymatic lignin decomposition reconstructed from 31 fungal genomes.</title>
        <authorList>
            <person name="Floudas D."/>
            <person name="Binder M."/>
            <person name="Riley R."/>
            <person name="Barry K."/>
            <person name="Blanchette R.A."/>
            <person name="Henrissat B."/>
            <person name="Martinez A.T."/>
            <person name="Otillar R."/>
            <person name="Spatafora J.W."/>
            <person name="Yadav J.S."/>
            <person name="Aerts A."/>
            <person name="Benoit I."/>
            <person name="Boyd A."/>
            <person name="Carlson A."/>
            <person name="Copeland A."/>
            <person name="Coutinho P.M."/>
            <person name="de Vries R.P."/>
            <person name="Ferreira P."/>
            <person name="Findley K."/>
            <person name="Foster B."/>
            <person name="Gaskell J."/>
            <person name="Glotzer D."/>
            <person name="Gorecki P."/>
            <person name="Heitman J."/>
            <person name="Hesse C."/>
            <person name="Hori C."/>
            <person name="Igarashi K."/>
            <person name="Jurgens J.A."/>
            <person name="Kallen N."/>
            <person name="Kersten P."/>
            <person name="Kohler A."/>
            <person name="Kuees U."/>
            <person name="Kumar T.K.A."/>
            <person name="Kuo A."/>
            <person name="LaButti K."/>
            <person name="Larrondo L.F."/>
            <person name="Lindquist E."/>
            <person name="Ling A."/>
            <person name="Lombard V."/>
            <person name="Lucas S."/>
            <person name="Lundell T."/>
            <person name="Martin R."/>
            <person name="McLaughlin D.J."/>
            <person name="Morgenstern I."/>
            <person name="Morin E."/>
            <person name="Murat C."/>
            <person name="Nagy L.G."/>
            <person name="Nolan M."/>
            <person name="Ohm R.A."/>
            <person name="Patyshakuliyeva A."/>
            <person name="Rokas A."/>
            <person name="Ruiz-Duenas F.J."/>
            <person name="Sabat G."/>
            <person name="Salamov A."/>
            <person name="Samejima M."/>
            <person name="Schmutz J."/>
            <person name="Slot J.C."/>
            <person name="St John F."/>
            <person name="Stenlid J."/>
            <person name="Sun H."/>
            <person name="Sun S."/>
            <person name="Syed K."/>
            <person name="Tsang A."/>
            <person name="Wiebenga A."/>
            <person name="Young D."/>
            <person name="Pisabarro A."/>
            <person name="Eastwood D.C."/>
            <person name="Martin F."/>
            <person name="Cullen D."/>
            <person name="Grigoriev I.V."/>
            <person name="Hibbett D.S."/>
        </authorList>
    </citation>
    <scope>NUCLEOTIDE SEQUENCE [LARGE SCALE GENOMIC DNA]</scope>
    <source>
        <strain evidence="9 10">ATCC 11539</strain>
    </source>
</reference>
<keyword evidence="6" id="KW-0732">Signal</keyword>
<protein>
    <recommendedName>
        <fullName evidence="4">Phosphatidylglycerol/phosphatidylinositol transfer protein</fullName>
    </recommendedName>
</protein>
<dbReference type="SUPFAM" id="SSF81296">
    <property type="entry name" value="E set domains"/>
    <property type="match status" value="1"/>
</dbReference>
<dbReference type="eggNOG" id="KOG4680">
    <property type="taxonomic scope" value="Eukaryota"/>
</dbReference>
<evidence type="ECO:0000256" key="5">
    <source>
        <dbReference type="ARBA" id="ARBA00022448"/>
    </source>
</evidence>
<keyword evidence="7" id="KW-0445">Lipid transport</keyword>
<comment type="function">
    <text evidence="1">Catalyzes the intermembrane transfer of phosphatidylglycerol and phosphatidylinositol.</text>
</comment>
<keyword evidence="5" id="KW-0813">Transport</keyword>
<proteinExistence type="inferred from homology"/>
<organism evidence="9 10">
    <name type="scientific">Gloeophyllum trabeum (strain ATCC 11539 / FP-39264 / Madison 617)</name>
    <name type="common">Brown rot fungus</name>
    <dbReference type="NCBI Taxonomy" id="670483"/>
    <lineage>
        <taxon>Eukaryota</taxon>
        <taxon>Fungi</taxon>
        <taxon>Dikarya</taxon>
        <taxon>Basidiomycota</taxon>
        <taxon>Agaricomycotina</taxon>
        <taxon>Agaricomycetes</taxon>
        <taxon>Gloeophyllales</taxon>
        <taxon>Gloeophyllaceae</taxon>
        <taxon>Gloeophyllum</taxon>
    </lineage>
</organism>
<dbReference type="GO" id="GO:0032366">
    <property type="term" value="P:intracellular sterol transport"/>
    <property type="evidence" value="ECO:0007669"/>
    <property type="project" value="InterPro"/>
</dbReference>
<evidence type="ECO:0000259" key="8">
    <source>
        <dbReference type="SMART" id="SM00737"/>
    </source>
</evidence>
<keyword evidence="10" id="KW-1185">Reference proteome</keyword>
<dbReference type="RefSeq" id="XP_007861077.1">
    <property type="nucleotide sequence ID" value="XM_007862886.1"/>
</dbReference>
<dbReference type="OMA" id="HQTYDLC"/>
<evidence type="ECO:0000256" key="1">
    <source>
        <dbReference type="ARBA" id="ARBA00002053"/>
    </source>
</evidence>
<dbReference type="InterPro" id="IPR003172">
    <property type="entry name" value="ML_dom"/>
</dbReference>
<sequence length="134" mass="14528">MASAGFSSCGSPSDVVQVPALTLSPDPPQPGYNLTVDFDATVSDVIQVGAYIWVEVKLGYIVLIRKTFDLCEQATQLDAQYECPLAAGDYTVHHEIELPKEIPPGKFVVTAKGHNPDDSPLFCVKEDISFRKSA</sequence>
<comment type="subunit">
    <text evidence="3">Monomer.</text>
</comment>
<evidence type="ECO:0000256" key="2">
    <source>
        <dbReference type="ARBA" id="ARBA00006370"/>
    </source>
</evidence>
<evidence type="ECO:0000256" key="7">
    <source>
        <dbReference type="ARBA" id="ARBA00023055"/>
    </source>
</evidence>
<evidence type="ECO:0000256" key="3">
    <source>
        <dbReference type="ARBA" id="ARBA00011245"/>
    </source>
</evidence>
<dbReference type="PANTHER" id="PTHR11306">
    <property type="entry name" value="NIEMANN PICK TYPE C2 PROTEIN NPC2-RELATED"/>
    <property type="match status" value="1"/>
</dbReference>